<dbReference type="AlphaFoldDB" id="A0A1Y2HRI3"/>
<keyword evidence="2" id="KW-1185">Reference proteome</keyword>
<gene>
    <name evidence="1" type="ORF">BCR44DRAFT_1433478</name>
</gene>
<evidence type="ECO:0000313" key="1">
    <source>
        <dbReference type="EMBL" id="ORZ35742.1"/>
    </source>
</evidence>
<name>A0A1Y2HRI3_9FUNG</name>
<evidence type="ECO:0000313" key="2">
    <source>
        <dbReference type="Proteomes" id="UP000193411"/>
    </source>
</evidence>
<protein>
    <submittedName>
        <fullName evidence="1">Uncharacterized protein</fullName>
    </submittedName>
</protein>
<accession>A0A1Y2HRI3</accession>
<comment type="caution">
    <text evidence="1">The sequence shown here is derived from an EMBL/GenBank/DDBJ whole genome shotgun (WGS) entry which is preliminary data.</text>
</comment>
<organism evidence="1 2">
    <name type="scientific">Catenaria anguillulae PL171</name>
    <dbReference type="NCBI Taxonomy" id="765915"/>
    <lineage>
        <taxon>Eukaryota</taxon>
        <taxon>Fungi</taxon>
        <taxon>Fungi incertae sedis</taxon>
        <taxon>Blastocladiomycota</taxon>
        <taxon>Blastocladiomycetes</taxon>
        <taxon>Blastocladiales</taxon>
        <taxon>Catenariaceae</taxon>
        <taxon>Catenaria</taxon>
    </lineage>
</organism>
<dbReference type="EMBL" id="MCFL01000020">
    <property type="protein sequence ID" value="ORZ35742.1"/>
    <property type="molecule type" value="Genomic_DNA"/>
</dbReference>
<dbReference type="Proteomes" id="UP000193411">
    <property type="component" value="Unassembled WGS sequence"/>
</dbReference>
<sequence>MQKTCPTQCSGGASMTLMPMTMTMRMTMTRATCDSPFGHSCCLTSFPRTIGLLVRLPCHATCSTRESVQRLRKSRSMCREQRTCIGRFSMWDWQATRKAWRTAQMCRGRGRSWTSSLRSRATARVFTMAGGQPVCQMHVADSRLYLDAIPWMCLACIATGTRRAAKEKSPSPIPCTTVPSDWI</sequence>
<reference evidence="1 2" key="1">
    <citation type="submission" date="2016-07" db="EMBL/GenBank/DDBJ databases">
        <title>Pervasive Adenine N6-methylation of Active Genes in Fungi.</title>
        <authorList>
            <consortium name="DOE Joint Genome Institute"/>
            <person name="Mondo S.J."/>
            <person name="Dannebaum R.O."/>
            <person name="Kuo R.C."/>
            <person name="Labutti K."/>
            <person name="Haridas S."/>
            <person name="Kuo A."/>
            <person name="Salamov A."/>
            <person name="Ahrendt S.R."/>
            <person name="Lipzen A."/>
            <person name="Sullivan W."/>
            <person name="Andreopoulos W.B."/>
            <person name="Clum A."/>
            <person name="Lindquist E."/>
            <person name="Daum C."/>
            <person name="Ramamoorthy G.K."/>
            <person name="Gryganskyi A."/>
            <person name="Culley D."/>
            <person name="Magnuson J.K."/>
            <person name="James T.Y."/>
            <person name="O'Malley M.A."/>
            <person name="Stajich J.E."/>
            <person name="Spatafora J.W."/>
            <person name="Visel A."/>
            <person name="Grigoriev I.V."/>
        </authorList>
    </citation>
    <scope>NUCLEOTIDE SEQUENCE [LARGE SCALE GENOMIC DNA]</scope>
    <source>
        <strain evidence="1 2">PL171</strain>
    </source>
</reference>
<proteinExistence type="predicted"/>